<dbReference type="Pfam" id="PF08327">
    <property type="entry name" value="AHSA1"/>
    <property type="match status" value="1"/>
</dbReference>
<dbReference type="InterPro" id="IPR011991">
    <property type="entry name" value="ArsR-like_HTH"/>
</dbReference>
<accession>A0A4Q7J2C4</accession>
<dbReference type="PANTHER" id="PTHR38600">
    <property type="entry name" value="TRANSCRIPTIONAL REGULATORY PROTEIN"/>
    <property type="match status" value="1"/>
</dbReference>
<dbReference type="NCBIfam" id="NF033788">
    <property type="entry name" value="HTH_metalloreg"/>
    <property type="match status" value="1"/>
</dbReference>
<dbReference type="OrthoDB" id="9815653at2"/>
<dbReference type="CDD" id="cd00090">
    <property type="entry name" value="HTH_ARSR"/>
    <property type="match status" value="1"/>
</dbReference>
<comment type="caution">
    <text evidence="3">The sequence shown here is derived from an EMBL/GenBank/DDBJ whole genome shotgun (WGS) entry which is preliminary data.</text>
</comment>
<dbReference type="InterPro" id="IPR013538">
    <property type="entry name" value="ASHA1/2-like_C"/>
</dbReference>
<dbReference type="PANTHER" id="PTHR38600:SF1">
    <property type="entry name" value="TRANSCRIPTIONAL REGULATORY PROTEIN"/>
    <property type="match status" value="1"/>
</dbReference>
<dbReference type="InterPro" id="IPR036388">
    <property type="entry name" value="WH-like_DNA-bd_sf"/>
</dbReference>
<dbReference type="GO" id="GO:0003700">
    <property type="term" value="F:DNA-binding transcription factor activity"/>
    <property type="evidence" value="ECO:0007669"/>
    <property type="project" value="InterPro"/>
</dbReference>
<sequence>MVSDDRVFKALADPSRRFLLDLLFAREGRTLTELESELEMTRFGVMKHLKVLEDAGLVIARRSGREKLHYLNAVPIRLVHDRWIDKYTERQVSALADLKGTLDYDLRPGGAFRGLASQELKEHGAPDVCADGEILEVDPPRRLVQTWRMLMDDDLAAEGFTKLTYEVEPAGDGVVKLTVTHELDGAPELAKVVSGAMESEGAGGGWARILSDIKTLLETGAPMPRG</sequence>
<keyword evidence="4" id="KW-1185">Reference proteome</keyword>
<dbReference type="Proteomes" id="UP000292003">
    <property type="component" value="Unassembled WGS sequence"/>
</dbReference>
<dbReference type="Pfam" id="PF12840">
    <property type="entry name" value="HTH_20"/>
    <property type="match status" value="1"/>
</dbReference>
<reference evidence="3 4" key="1">
    <citation type="submission" date="2019-02" db="EMBL/GenBank/DDBJ databases">
        <title>Draft genome sequence of Amycolatopsis sp. 8-3EHSu isolated from roots of Suaeda maritima.</title>
        <authorList>
            <person name="Duangmal K."/>
            <person name="Chantavorakit T."/>
        </authorList>
    </citation>
    <scope>NUCLEOTIDE SEQUENCE [LARGE SCALE GENOMIC DNA]</scope>
    <source>
        <strain evidence="3 4">8-3EHSu</strain>
    </source>
</reference>
<dbReference type="PROSITE" id="PS50987">
    <property type="entry name" value="HTH_ARSR_2"/>
    <property type="match status" value="1"/>
</dbReference>
<dbReference type="SUPFAM" id="SSF55961">
    <property type="entry name" value="Bet v1-like"/>
    <property type="match status" value="1"/>
</dbReference>
<dbReference type="Gene3D" id="1.10.10.10">
    <property type="entry name" value="Winged helix-like DNA-binding domain superfamily/Winged helix DNA-binding domain"/>
    <property type="match status" value="1"/>
</dbReference>
<dbReference type="AlphaFoldDB" id="A0A4Q7J2C4"/>
<dbReference type="PRINTS" id="PR00778">
    <property type="entry name" value="HTHARSR"/>
</dbReference>
<feature type="domain" description="HTH arsR-type" evidence="2">
    <location>
        <begin position="1"/>
        <end position="91"/>
    </location>
</feature>
<dbReference type="InterPro" id="IPR001845">
    <property type="entry name" value="HTH_ArsR_DNA-bd_dom"/>
</dbReference>
<dbReference type="SUPFAM" id="SSF46785">
    <property type="entry name" value="Winged helix' DNA-binding domain"/>
    <property type="match status" value="1"/>
</dbReference>
<evidence type="ECO:0000259" key="2">
    <source>
        <dbReference type="PROSITE" id="PS50987"/>
    </source>
</evidence>
<dbReference type="InterPro" id="IPR023393">
    <property type="entry name" value="START-like_dom_sf"/>
</dbReference>
<organism evidence="3 4">
    <name type="scientific">Amycolatopsis suaedae</name>
    <dbReference type="NCBI Taxonomy" id="2510978"/>
    <lineage>
        <taxon>Bacteria</taxon>
        <taxon>Bacillati</taxon>
        <taxon>Actinomycetota</taxon>
        <taxon>Actinomycetes</taxon>
        <taxon>Pseudonocardiales</taxon>
        <taxon>Pseudonocardiaceae</taxon>
        <taxon>Amycolatopsis</taxon>
    </lineage>
</organism>
<comment type="similarity">
    <text evidence="1">Belongs to the AHA1 family.</text>
</comment>
<proteinExistence type="inferred from homology"/>
<dbReference type="EMBL" id="SFCC01000016">
    <property type="protein sequence ID" value="RZQ60686.1"/>
    <property type="molecule type" value="Genomic_DNA"/>
</dbReference>
<name>A0A4Q7J2C4_9PSEU</name>
<dbReference type="SMART" id="SM00418">
    <property type="entry name" value="HTH_ARSR"/>
    <property type="match status" value="1"/>
</dbReference>
<evidence type="ECO:0000256" key="1">
    <source>
        <dbReference type="ARBA" id="ARBA00006817"/>
    </source>
</evidence>
<gene>
    <name evidence="3" type="ORF">EWH70_28270</name>
</gene>
<evidence type="ECO:0000313" key="3">
    <source>
        <dbReference type="EMBL" id="RZQ60686.1"/>
    </source>
</evidence>
<protein>
    <submittedName>
        <fullName evidence="3">Metalloregulator ArsR/SmtB family transcription factor</fullName>
    </submittedName>
</protein>
<dbReference type="Gene3D" id="3.30.530.20">
    <property type="match status" value="1"/>
</dbReference>
<dbReference type="InterPro" id="IPR036390">
    <property type="entry name" value="WH_DNA-bd_sf"/>
</dbReference>
<evidence type="ECO:0000313" key="4">
    <source>
        <dbReference type="Proteomes" id="UP000292003"/>
    </source>
</evidence>